<proteinExistence type="predicted"/>
<dbReference type="EMBL" id="RHFK02000016">
    <property type="protein sequence ID" value="TWW63230.1"/>
    <property type="molecule type" value="Genomic_DNA"/>
</dbReference>
<evidence type="ECO:0000256" key="1">
    <source>
        <dbReference type="SAM" id="MobiDB-lite"/>
    </source>
</evidence>
<sequence>MELLTVIPRPDHGSGDISPEVCWNNHRWSAINDGERKGLVALVQIKLEEEGVEEAIALPLSSSRCLKFDNRRWNQNREVCSTSLRCVGSAGGRAEESREEVKASMEEDGVAVPVPSDPKWLMDLALQEEFEHRFADFKTPRARFQIFADLFSFDVQDAPPVLQMELVDLQCNSEPKAQFRELFSTLNFNKSKYRSRLTDEHLQALLRVSPASSLKPNVARPCERKRCQVASSKNLAQPPPASPSLPQPRPPSPSLAQPQPPAAPR</sequence>
<dbReference type="PANTHER" id="PTHR45913">
    <property type="entry name" value="EPM2A-INTERACTING PROTEIN 1"/>
    <property type="match status" value="1"/>
</dbReference>
<name>A0A5C6NBH3_9TELE</name>
<evidence type="ECO:0000313" key="3">
    <source>
        <dbReference type="Proteomes" id="UP000324091"/>
    </source>
</evidence>
<dbReference type="AlphaFoldDB" id="A0A5C6NBH3"/>
<keyword evidence="3" id="KW-1185">Reference proteome</keyword>
<comment type="caution">
    <text evidence="2">The sequence shown here is derived from an EMBL/GenBank/DDBJ whole genome shotgun (WGS) entry which is preliminary data.</text>
</comment>
<feature type="compositionally biased region" description="Pro residues" evidence="1">
    <location>
        <begin position="237"/>
        <end position="265"/>
    </location>
</feature>
<reference evidence="2 3" key="1">
    <citation type="submission" date="2019-04" db="EMBL/GenBank/DDBJ databases">
        <title>Chromosome genome assembly for Takifugu flavidus.</title>
        <authorList>
            <person name="Xiao S."/>
        </authorList>
    </citation>
    <scope>NUCLEOTIDE SEQUENCE [LARGE SCALE GENOMIC DNA]</scope>
    <source>
        <strain evidence="2">HTHZ2018</strain>
        <tissue evidence="2">Muscle</tissue>
    </source>
</reference>
<gene>
    <name evidence="2" type="ORF">D4764_03G0002380</name>
</gene>
<dbReference type="PANTHER" id="PTHR45913:SF5">
    <property type="entry name" value="GENERAL TRANSCRIPTION FACTOR II-I REPEAT DOMAIN-CONTAINING PROTEIN 2A-LIKE PROTEIN"/>
    <property type="match status" value="1"/>
</dbReference>
<protein>
    <submittedName>
        <fullName evidence="2">Uncharacterized protein</fullName>
    </submittedName>
</protein>
<organism evidence="2 3">
    <name type="scientific">Takifugu flavidus</name>
    <name type="common">sansaifugu</name>
    <dbReference type="NCBI Taxonomy" id="433684"/>
    <lineage>
        <taxon>Eukaryota</taxon>
        <taxon>Metazoa</taxon>
        <taxon>Chordata</taxon>
        <taxon>Craniata</taxon>
        <taxon>Vertebrata</taxon>
        <taxon>Euteleostomi</taxon>
        <taxon>Actinopterygii</taxon>
        <taxon>Neopterygii</taxon>
        <taxon>Teleostei</taxon>
        <taxon>Neoteleostei</taxon>
        <taxon>Acanthomorphata</taxon>
        <taxon>Eupercaria</taxon>
        <taxon>Tetraodontiformes</taxon>
        <taxon>Tetradontoidea</taxon>
        <taxon>Tetraodontidae</taxon>
        <taxon>Takifugu</taxon>
    </lineage>
</organism>
<accession>A0A5C6NBH3</accession>
<dbReference type="Proteomes" id="UP000324091">
    <property type="component" value="Chromosome 3"/>
</dbReference>
<evidence type="ECO:0000313" key="2">
    <source>
        <dbReference type="EMBL" id="TWW63230.1"/>
    </source>
</evidence>
<feature type="region of interest" description="Disordered" evidence="1">
    <location>
        <begin position="215"/>
        <end position="265"/>
    </location>
</feature>